<dbReference type="Proteomes" id="UP000198287">
    <property type="component" value="Unassembled WGS sequence"/>
</dbReference>
<reference evidence="2 3" key="1">
    <citation type="submission" date="2015-12" db="EMBL/GenBank/DDBJ databases">
        <title>The genome of Folsomia candida.</title>
        <authorList>
            <person name="Faddeeva A."/>
            <person name="Derks M.F."/>
            <person name="Anvar Y."/>
            <person name="Smit S."/>
            <person name="Van Straalen N."/>
            <person name="Roelofs D."/>
        </authorList>
    </citation>
    <scope>NUCLEOTIDE SEQUENCE [LARGE SCALE GENOMIC DNA]</scope>
    <source>
        <strain evidence="2 3">VU population</strain>
        <tissue evidence="2">Whole body</tissue>
    </source>
</reference>
<dbReference type="InterPro" id="IPR022284">
    <property type="entry name" value="GPAT/DHAPAT"/>
</dbReference>
<dbReference type="InterPro" id="IPR045520">
    <property type="entry name" value="GPAT/DHAPAT_C"/>
</dbReference>
<feature type="domain" description="GPAT/DHAPAT C-terminal" evidence="1">
    <location>
        <begin position="351"/>
        <end position="780"/>
    </location>
</feature>
<accession>A0A226ERC1</accession>
<dbReference type="EMBL" id="LNIX01000002">
    <property type="protein sequence ID" value="OXA60183.1"/>
    <property type="molecule type" value="Genomic_DNA"/>
</dbReference>
<keyword evidence="3" id="KW-1185">Reference proteome</keyword>
<dbReference type="Pfam" id="PF19277">
    <property type="entry name" value="GPAT_C"/>
    <property type="match status" value="1"/>
</dbReference>
<gene>
    <name evidence="2" type="ORF">Fcan01_05270</name>
</gene>
<evidence type="ECO:0000313" key="2">
    <source>
        <dbReference type="EMBL" id="OXA60183.1"/>
    </source>
</evidence>
<keyword evidence="2" id="KW-0012">Acyltransferase</keyword>
<keyword evidence="2" id="KW-0808">Transferase</keyword>
<proteinExistence type="predicted"/>
<dbReference type="OrthoDB" id="5962536at2759"/>
<dbReference type="GO" id="GO:0004366">
    <property type="term" value="F:glycerol-3-phosphate O-acyltransferase activity"/>
    <property type="evidence" value="ECO:0007669"/>
    <property type="project" value="TreeGrafter"/>
</dbReference>
<dbReference type="PANTHER" id="PTHR12563">
    <property type="entry name" value="GLYCEROL-3-PHOSPHATE ACYLTRANSFERASE"/>
    <property type="match status" value="1"/>
</dbReference>
<organism evidence="2 3">
    <name type="scientific">Folsomia candida</name>
    <name type="common">Springtail</name>
    <dbReference type="NCBI Taxonomy" id="158441"/>
    <lineage>
        <taxon>Eukaryota</taxon>
        <taxon>Metazoa</taxon>
        <taxon>Ecdysozoa</taxon>
        <taxon>Arthropoda</taxon>
        <taxon>Hexapoda</taxon>
        <taxon>Collembola</taxon>
        <taxon>Entomobryomorpha</taxon>
        <taxon>Isotomoidea</taxon>
        <taxon>Isotomidae</taxon>
        <taxon>Proisotominae</taxon>
        <taxon>Folsomia</taxon>
    </lineage>
</organism>
<evidence type="ECO:0000313" key="3">
    <source>
        <dbReference type="Proteomes" id="UP000198287"/>
    </source>
</evidence>
<dbReference type="GO" id="GO:0019432">
    <property type="term" value="P:triglyceride biosynthetic process"/>
    <property type="evidence" value="ECO:0007669"/>
    <property type="project" value="TreeGrafter"/>
</dbReference>
<dbReference type="PANTHER" id="PTHR12563:SF23">
    <property type="entry name" value="BCDNA.GH07066"/>
    <property type="match status" value="1"/>
</dbReference>
<protein>
    <submittedName>
        <fullName evidence="2">Glycerol-3-phosphate acyltransferase 1, mitochondrial</fullName>
    </submittedName>
</protein>
<dbReference type="GO" id="GO:0006631">
    <property type="term" value="P:fatty acid metabolic process"/>
    <property type="evidence" value="ECO:0007669"/>
    <property type="project" value="TreeGrafter"/>
</dbReference>
<dbReference type="AlphaFoldDB" id="A0A226ERC1"/>
<name>A0A226ERC1_FOLCA</name>
<dbReference type="STRING" id="158441.A0A226ERC1"/>
<dbReference type="GO" id="GO:0008654">
    <property type="term" value="P:phospholipid biosynthetic process"/>
    <property type="evidence" value="ECO:0007669"/>
    <property type="project" value="TreeGrafter"/>
</dbReference>
<dbReference type="GO" id="GO:0006072">
    <property type="term" value="P:glycerol-3-phosphate metabolic process"/>
    <property type="evidence" value="ECO:0007669"/>
    <property type="project" value="TreeGrafter"/>
</dbReference>
<comment type="caution">
    <text evidence="2">The sequence shown here is derived from an EMBL/GenBank/DDBJ whole genome shotgun (WGS) entry which is preliminary data.</text>
</comment>
<evidence type="ECO:0000259" key="1">
    <source>
        <dbReference type="Pfam" id="PF19277"/>
    </source>
</evidence>
<dbReference type="GO" id="GO:0031966">
    <property type="term" value="C:mitochondrial membrane"/>
    <property type="evidence" value="ECO:0007669"/>
    <property type="project" value="TreeGrafter"/>
</dbReference>
<sequence length="817" mass="93099">MTTSELIMHRGIFSRRNNSSQGRRPMVELLTKQTDAYHVSKFKYQQQFFPDNSEVRKLSAACSTCFPNHSCHLDEEVKISGIRNLFHIRTNNVDQSFFVRRLSALSYVWETAEISFKRIPGLNRENIVKDALEGINCRENQVVELKSAVKELVLPFTGRGIFWIFKFTGWILRKFLGIVSDGICVHEGEVELLERALLTDLPTIYVPLNKSGWDPFVLFFTLQSLGLAPPYFFSTRSQRYWAQFVGGIGFQNNLKSPGTEKISESTKNILGAACFRNILQNRGSICLNFEQQRTRTGKPSVELFGVEFLDEVYKCFVTKQVEDAYIVPVNLAYEYLPEHYGKPPFTNNDGNILKKMISYLQYKLGYIRVSFGQPFTLRDFLASSKANAKLTGLMGDIKRCNDIITSYAKTFVGADLRWDSSLDRALSCSLSSLYGLEFQDDETDDKFVYLDALAFHTIYASTHCSVPLSTNCVAFLLLKKFRKEGVFLSKLFSEVQQLKLWFSSYGKDVGFTGDVEKTVLHALDIFGPETVYVCPLGDEQIVRPILSSESLLRLGYYANGILQFMASEAVVAVGLLAILGNNMRITKAFDVEQLRISNVLLTTEVRKVYETFTSEFFLHSPCLTPETAIEKAYELLNDRNLIQSLLGETVRRSRGKAYEVELYDDNSDDENAPLGNNNQEGGFAPYDFKVCTSEYAYRTLCFLRNLLVPYMELYAAIVLELECLINPTLQAIKFVNDCDFMKATLEKLKTLFSTEDYGELLTMEILKTACLAFESHGIIYYTVDRKSKRNTIHLSPAYETVEKLRLQANKILHFVTY</sequence>